<reference evidence="1 2" key="1">
    <citation type="submission" date="2018-06" db="EMBL/GenBank/DDBJ databases">
        <title>A transcriptomic atlas of mushroom development highlights an independent origin of complex multicellularity.</title>
        <authorList>
            <consortium name="DOE Joint Genome Institute"/>
            <person name="Krizsan K."/>
            <person name="Almasi E."/>
            <person name="Merenyi Z."/>
            <person name="Sahu N."/>
            <person name="Viragh M."/>
            <person name="Koszo T."/>
            <person name="Mondo S."/>
            <person name="Kiss B."/>
            <person name="Balint B."/>
            <person name="Kues U."/>
            <person name="Barry K."/>
            <person name="Hegedus J.C."/>
            <person name="Henrissat B."/>
            <person name="Johnson J."/>
            <person name="Lipzen A."/>
            <person name="Ohm R."/>
            <person name="Nagy I."/>
            <person name="Pangilinan J."/>
            <person name="Yan J."/>
            <person name="Xiong Y."/>
            <person name="Grigoriev I.V."/>
            <person name="Hibbett D.S."/>
            <person name="Nagy L.G."/>
        </authorList>
    </citation>
    <scope>NUCLEOTIDE SEQUENCE [LARGE SCALE GENOMIC DNA]</scope>
    <source>
        <strain evidence="1 2">SZMC22713</strain>
    </source>
</reference>
<protein>
    <submittedName>
        <fullName evidence="1">Uncharacterized protein</fullName>
    </submittedName>
</protein>
<dbReference type="EMBL" id="ML170156">
    <property type="protein sequence ID" value="TDL29968.1"/>
    <property type="molecule type" value="Genomic_DNA"/>
</dbReference>
<name>A0A4V3AZP9_9AGAM</name>
<dbReference type="OrthoDB" id="2786563at2759"/>
<proteinExistence type="predicted"/>
<organism evidence="1 2">
    <name type="scientific">Rickenella mellea</name>
    <dbReference type="NCBI Taxonomy" id="50990"/>
    <lineage>
        <taxon>Eukaryota</taxon>
        <taxon>Fungi</taxon>
        <taxon>Dikarya</taxon>
        <taxon>Basidiomycota</taxon>
        <taxon>Agaricomycotina</taxon>
        <taxon>Agaricomycetes</taxon>
        <taxon>Hymenochaetales</taxon>
        <taxon>Rickenellaceae</taxon>
        <taxon>Rickenella</taxon>
    </lineage>
</organism>
<keyword evidence="2" id="KW-1185">Reference proteome</keyword>
<evidence type="ECO:0000313" key="2">
    <source>
        <dbReference type="Proteomes" id="UP000294933"/>
    </source>
</evidence>
<gene>
    <name evidence="1" type="ORF">BD410DRAFT_737178</name>
</gene>
<accession>A0A4V3AZP9</accession>
<dbReference type="AlphaFoldDB" id="A0A4V3AZP9"/>
<dbReference type="Proteomes" id="UP000294933">
    <property type="component" value="Unassembled WGS sequence"/>
</dbReference>
<evidence type="ECO:0000313" key="1">
    <source>
        <dbReference type="EMBL" id="TDL29968.1"/>
    </source>
</evidence>
<sequence>MRRLPEEILKEILVPLLHVPDEEFSSQGSPFGHTHRNTSSLLLVSKHWMRVATPLLYEVVVIRSTAQAQALAYAIKCNKGFGAFMKKLRMEGGFGRAPAQFITSAPNIRELFVTLDVYSNDNPSGLCSAVSGMDLRRIIINHDDVVTNVQANRLWASLFTSIPRWSNLETLEYHATWMVAISGKHKYLDLVTLLKASPSVKHIVLENVQRRVLPKLASVTSLESISVGSLVSDPLSLVEPDPPIPEIVQIRAKVPFEITPEVLPLASVVADFKPLEGVPEHVAMPIWDAILSFATYSYYVGMSPSDKSVDDPYFGSRASFYRTARHLSLVSKSFREIVRRHLFSTVQVESSAKFAAFCDVINDNGTLASLVRVLKVNYLRYSLGETYDKLMAQLLPKLTGLVYLDVPLIDFEQLKLLGPAVSTNLHGLGVRLPVCKQRGHDTVDLGVFGRLAELRCSFDRSDVSRRAKPSPPTLLIDLPNLTTFATALDDGKEDAFGAFCTVRMPSLTHVQLSGRHPKTPEFLRLNGETLKVLKIFEAPSSALWAWCPHLEDLTVYNDPIHTFKSLAQGQRHSSFSKLCFKLRVLRHNTEKAMLSSTEGFDLVDFSQFPNLREINVGGLMWPNTERDIKRNPTCNGFGLCMKKWGIVVYDESGTPWRERAQIRRGR</sequence>
<dbReference type="VEuPathDB" id="FungiDB:BD410DRAFT_737178"/>
<dbReference type="SUPFAM" id="SSF52047">
    <property type="entry name" value="RNI-like"/>
    <property type="match status" value="1"/>
</dbReference>